<dbReference type="EMBL" id="CP012677">
    <property type="protein sequence ID" value="ALE91190.1"/>
    <property type="molecule type" value="Genomic_DNA"/>
</dbReference>
<organism evidence="1 2">
    <name type="scientific">Arthrobacter alpinus</name>
    <dbReference type="NCBI Taxonomy" id="656366"/>
    <lineage>
        <taxon>Bacteria</taxon>
        <taxon>Bacillati</taxon>
        <taxon>Actinomycetota</taxon>
        <taxon>Actinomycetes</taxon>
        <taxon>Micrococcales</taxon>
        <taxon>Micrococcaceae</taxon>
        <taxon>Arthrobacter</taxon>
    </lineage>
</organism>
<dbReference type="AlphaFoldDB" id="A0A0M4QW99"/>
<dbReference type="PATRIC" id="fig|656366.3.peg.99"/>
<keyword evidence="2" id="KW-1185">Reference proteome</keyword>
<evidence type="ECO:0000313" key="1">
    <source>
        <dbReference type="EMBL" id="ALE91190.1"/>
    </source>
</evidence>
<dbReference type="Proteomes" id="UP000062833">
    <property type="component" value="Chromosome"/>
</dbReference>
<protein>
    <submittedName>
        <fullName evidence="1">Uncharacterized protein</fullName>
    </submittedName>
</protein>
<gene>
    <name evidence="1" type="ORF">AOC05_00485</name>
</gene>
<accession>A0A0M4QW99</accession>
<sequence>MVARAISSLLSREPDDMAETAVLETITTAHPSIARLAFNKLHEHRRTLLGGNDAVEKLVMFLLVEYKRVESSRNDRESTVDIILDWLSDEVLRGYGAGEFTRDGLLERFSEDLCFDILRQVGASWGSIRDENTKAILADFTGHFVDALAGEGRSALEPLGSLRFRLSLVARTKGPGALTGLLDRIVDGDVAAFELVAIAMVNVENWTGFETNRQNLGFDTEEWRTAISIEVRERMAAHLTDEFDSYPIDIDDVSNSNRRRLAIFRARTEFGFCGATADV</sequence>
<proteinExistence type="predicted"/>
<evidence type="ECO:0000313" key="2">
    <source>
        <dbReference type="Proteomes" id="UP000062833"/>
    </source>
</evidence>
<name>A0A0M4QW99_9MICC</name>
<dbReference type="KEGG" id="aaq:AOC05_00485"/>
<reference evidence="2" key="1">
    <citation type="submission" date="2015-09" db="EMBL/GenBank/DDBJ databases">
        <title>Complete genome of Arthrobacter alpinus strain R3.8.</title>
        <authorList>
            <person name="See-Too W.S."/>
            <person name="Chan K.G."/>
        </authorList>
    </citation>
    <scope>NUCLEOTIDE SEQUENCE [LARGE SCALE GENOMIC DNA]</scope>
    <source>
        <strain evidence="2">R3.8</strain>
    </source>
</reference>